<dbReference type="InterPro" id="IPR013766">
    <property type="entry name" value="Thioredoxin_domain"/>
</dbReference>
<dbReference type="PANTHER" id="PTHR15337">
    <property type="entry name" value="ANTERIOR GRADIENT PROTEIN-RELATED"/>
    <property type="match status" value="1"/>
</dbReference>
<dbReference type="KEGG" id="fli:Fleli_3091"/>
<dbReference type="InterPro" id="IPR004879">
    <property type="entry name" value="Ssp411-like_TRX"/>
</dbReference>
<dbReference type="EMBL" id="CP003345">
    <property type="protein sequence ID" value="AFM05431.1"/>
    <property type="molecule type" value="Genomic_DNA"/>
</dbReference>
<dbReference type="SUPFAM" id="SSF52833">
    <property type="entry name" value="Thioredoxin-like"/>
    <property type="match status" value="1"/>
</dbReference>
<organism evidence="4 5">
    <name type="scientific">Bernardetia litoralis (strain ATCC 23117 / DSM 6794 / NBRC 15988 / NCIMB 1366 / Fx l1 / Sio-4)</name>
    <name type="common">Flexibacter litoralis</name>
    <dbReference type="NCBI Taxonomy" id="880071"/>
    <lineage>
        <taxon>Bacteria</taxon>
        <taxon>Pseudomonadati</taxon>
        <taxon>Bacteroidota</taxon>
        <taxon>Cytophagia</taxon>
        <taxon>Cytophagales</taxon>
        <taxon>Bernardetiaceae</taxon>
        <taxon>Bernardetia</taxon>
    </lineage>
</organism>
<dbReference type="OrthoDB" id="9811036at2"/>
<evidence type="ECO:0000313" key="5">
    <source>
        <dbReference type="Proteomes" id="UP000006054"/>
    </source>
</evidence>
<protein>
    <submittedName>
        <fullName evidence="4">Thioredoxin domain protein</fullName>
    </submittedName>
</protein>
<evidence type="ECO:0000313" key="4">
    <source>
        <dbReference type="EMBL" id="AFM05431.1"/>
    </source>
</evidence>
<reference evidence="5" key="1">
    <citation type="submission" date="2012-06" db="EMBL/GenBank/DDBJ databases">
        <title>The complete genome of Flexibacter litoralis DSM 6794.</title>
        <authorList>
            <person name="Lucas S."/>
            <person name="Copeland A."/>
            <person name="Lapidus A."/>
            <person name="Glavina del Rio T."/>
            <person name="Dalin E."/>
            <person name="Tice H."/>
            <person name="Bruce D."/>
            <person name="Goodwin L."/>
            <person name="Pitluck S."/>
            <person name="Peters L."/>
            <person name="Ovchinnikova G."/>
            <person name="Lu M."/>
            <person name="Kyrpides N."/>
            <person name="Mavromatis K."/>
            <person name="Ivanova N."/>
            <person name="Brettin T."/>
            <person name="Detter J.C."/>
            <person name="Han C."/>
            <person name="Larimer F."/>
            <person name="Land M."/>
            <person name="Hauser L."/>
            <person name="Markowitz V."/>
            <person name="Cheng J.-F."/>
            <person name="Hugenholtz P."/>
            <person name="Woyke T."/>
            <person name="Wu D."/>
            <person name="Spring S."/>
            <person name="Lang E."/>
            <person name="Kopitz M."/>
            <person name="Brambilla E."/>
            <person name="Klenk H.-P."/>
            <person name="Eisen J.A."/>
        </authorList>
    </citation>
    <scope>NUCLEOTIDE SEQUENCE [LARGE SCALE GENOMIC DNA]</scope>
    <source>
        <strain evidence="5">ATCC 23117 / DSM 6794 / NBRC 15988 / NCIMB 1366 / Sio-4</strain>
    </source>
</reference>
<proteinExistence type="predicted"/>
<accession>I4AN96</accession>
<dbReference type="Proteomes" id="UP000006054">
    <property type="component" value="Chromosome"/>
</dbReference>
<dbReference type="STRING" id="880071.Fleli_3091"/>
<sequence length="167" mass="19197" precursor="true">MKKITLLAALIFCFFAVSGFVFFSKNEVKERHKTLEKTTKKEKIEWLTFQEAMKKSAQDNKPIFVDVYTDWCGWCKKMDKNTFQTDDVVEYVAQNYHAVKLDAESEDATSFDGQKLTYRQLSGGVFKVTGYPSIVLINSKKQVAVAPGYRGKDDFVKMLEQFKTANQ</sequence>
<dbReference type="PROSITE" id="PS00194">
    <property type="entry name" value="THIOREDOXIN_1"/>
    <property type="match status" value="1"/>
</dbReference>
<dbReference type="RefSeq" id="WP_014798862.1">
    <property type="nucleotide sequence ID" value="NC_018018.1"/>
</dbReference>
<dbReference type="eggNOG" id="COG1331">
    <property type="taxonomic scope" value="Bacteria"/>
</dbReference>
<keyword evidence="2" id="KW-0676">Redox-active center</keyword>
<dbReference type="InterPro" id="IPR017937">
    <property type="entry name" value="Thioredoxin_CS"/>
</dbReference>
<dbReference type="HOGENOM" id="CLU_090389_8_1_10"/>
<dbReference type="InterPro" id="IPR051099">
    <property type="entry name" value="AGR/TXD"/>
</dbReference>
<gene>
    <name evidence="4" type="ordered locus">Fleli_3091</name>
</gene>
<dbReference type="InterPro" id="IPR036249">
    <property type="entry name" value="Thioredoxin-like_sf"/>
</dbReference>
<feature type="domain" description="Thioredoxin" evidence="3">
    <location>
        <begin position="24"/>
        <end position="164"/>
    </location>
</feature>
<evidence type="ECO:0000256" key="2">
    <source>
        <dbReference type="ARBA" id="ARBA00023284"/>
    </source>
</evidence>
<keyword evidence="5" id="KW-1185">Reference proteome</keyword>
<dbReference type="AlphaFoldDB" id="I4AN96"/>
<evidence type="ECO:0000256" key="1">
    <source>
        <dbReference type="ARBA" id="ARBA00022729"/>
    </source>
</evidence>
<dbReference type="PROSITE" id="PS51352">
    <property type="entry name" value="THIOREDOXIN_2"/>
    <property type="match status" value="1"/>
</dbReference>
<keyword evidence="1" id="KW-0732">Signal</keyword>
<dbReference type="Pfam" id="PF03190">
    <property type="entry name" value="Thioredox_DsbH"/>
    <property type="match status" value="1"/>
</dbReference>
<evidence type="ECO:0000259" key="3">
    <source>
        <dbReference type="PROSITE" id="PS51352"/>
    </source>
</evidence>
<name>I4AN96_BERLS</name>
<dbReference type="Gene3D" id="3.40.30.10">
    <property type="entry name" value="Glutaredoxin"/>
    <property type="match status" value="1"/>
</dbReference>
<dbReference type="PANTHER" id="PTHR15337:SF11">
    <property type="entry name" value="THIOREDOXIN DOMAIN-CONTAINING PROTEIN"/>
    <property type="match status" value="1"/>
</dbReference>